<organism evidence="1">
    <name type="scientific">Triticum aestivum</name>
    <name type="common">Wheat</name>
    <dbReference type="NCBI Taxonomy" id="4565"/>
    <lineage>
        <taxon>Eukaryota</taxon>
        <taxon>Viridiplantae</taxon>
        <taxon>Streptophyta</taxon>
        <taxon>Embryophyta</taxon>
        <taxon>Tracheophyta</taxon>
        <taxon>Spermatophyta</taxon>
        <taxon>Magnoliopsida</taxon>
        <taxon>Liliopsida</taxon>
        <taxon>Poales</taxon>
        <taxon>Poaceae</taxon>
        <taxon>BOP clade</taxon>
        <taxon>Pooideae</taxon>
        <taxon>Triticodae</taxon>
        <taxon>Triticeae</taxon>
        <taxon>Triticinae</taxon>
        <taxon>Triticum</taxon>
    </lineage>
</organism>
<reference evidence="1" key="1">
    <citation type="submission" date="2018-08" db="EMBL/GenBank/DDBJ databases">
        <authorList>
            <person name="Rossello M."/>
        </authorList>
    </citation>
    <scope>NUCLEOTIDE SEQUENCE [LARGE SCALE GENOMIC DNA]</scope>
    <source>
        <strain evidence="1">cv. Chinese Spring</strain>
    </source>
</reference>
<protein>
    <submittedName>
        <fullName evidence="1">Uncharacterized protein</fullName>
    </submittedName>
</protein>
<name>A0A3B6NUM1_WHEAT</name>
<evidence type="ECO:0000313" key="2">
    <source>
        <dbReference type="Proteomes" id="UP000019116"/>
    </source>
</evidence>
<dbReference type="AlphaFoldDB" id="A0A3B6NUM1"/>
<keyword evidence="2" id="KW-1185">Reference proteome</keyword>
<proteinExistence type="predicted"/>
<dbReference type="Gramene" id="TraesARI6A03G03331550.1">
    <property type="protein sequence ID" value="TraesARI6A03G03331550.1"/>
    <property type="gene ID" value="TraesARI6A03G03331550"/>
</dbReference>
<dbReference type="Gramene" id="TraesCLE_scaffold_011873_01G000100.1">
    <property type="protein sequence ID" value="TraesCLE_scaffold_011873_01G000100.1"/>
    <property type="gene ID" value="TraesCLE_scaffold_011873_01G000100"/>
</dbReference>
<dbReference type="Proteomes" id="UP000019116">
    <property type="component" value="Chromosome 6A"/>
</dbReference>
<accession>A0A3B6NUM1</accession>
<dbReference type="Gramene" id="TraesSTA6A03G03365160.1">
    <property type="protein sequence ID" value="TraesSTA6A03G03365160.1"/>
    <property type="gene ID" value="TraesSTA6A03G03365160"/>
</dbReference>
<sequence>MARRCPICYTCSSAVDAEGGQAASPRAALPLGAAGYAVLPSDFFGHGRSAEFSVQAFFLMHADGKVQDESERTYRRSSNQILLCSLAIPAYKSHWLRREIDRQIEGPDLRRRYRVKRTPYRRSNLDLIDLPEAAAAAAAARVRAGAGANGLPAEQPLQLPRDPLHLVHVQQRRRLRRLRRCLLHLHGEASQRDEIDRLWLVRGGSQVGGGEEARMACLPVA</sequence>
<dbReference type="Gramene" id="TraesCS6A02G298600.1">
    <property type="protein sequence ID" value="TraesCS6A02G298600.1"/>
    <property type="gene ID" value="TraesCS6A02G298600"/>
</dbReference>
<dbReference type="Gramene" id="TraesWEE_scaffold_065996_01G000300.1">
    <property type="protein sequence ID" value="TraesWEE_scaffold_065996_01G000300.1"/>
    <property type="gene ID" value="TraesWEE_scaffold_065996_01G000300"/>
</dbReference>
<dbReference type="EnsemblPlants" id="TraesCS6A02G298600.1">
    <property type="protein sequence ID" value="TraesCS6A02G298600.1"/>
    <property type="gene ID" value="TraesCS6A02G298600"/>
</dbReference>
<dbReference type="Gramene" id="TraesCS6A03G0783600.1">
    <property type="protein sequence ID" value="TraesCS6A03G0783600.1.CDS"/>
    <property type="gene ID" value="TraesCS6A03G0783600"/>
</dbReference>
<dbReference type="Gramene" id="TraesJUL6A03G03401120.1">
    <property type="protein sequence ID" value="TraesJUL6A03G03401120.1"/>
    <property type="gene ID" value="TraesJUL6A03G03401120"/>
</dbReference>
<dbReference type="Gramene" id="TraesLDM6A03G03377930.1">
    <property type="protein sequence ID" value="TraesLDM6A03G03377930.1"/>
    <property type="gene ID" value="TraesLDM6A03G03377930"/>
</dbReference>
<dbReference type="Gramene" id="TraesNOR6A03G03408140.1">
    <property type="protein sequence ID" value="TraesNOR6A03G03408140.1"/>
    <property type="gene ID" value="TraesNOR6A03G03408140"/>
</dbReference>
<evidence type="ECO:0000313" key="1">
    <source>
        <dbReference type="EnsemblPlants" id="TraesCS6A02G298600.1"/>
    </source>
</evidence>
<dbReference type="Gramene" id="TraesCAD_scaffold_033288_01G000300.1">
    <property type="protein sequence ID" value="TraesCAD_scaffold_033288_01G000300.1"/>
    <property type="gene ID" value="TraesCAD_scaffold_033288_01G000300"/>
</dbReference>
<dbReference type="Gramene" id="TraesJAG6A03G03367340.1">
    <property type="protein sequence ID" value="TraesJAG6A03G03367340.1"/>
    <property type="gene ID" value="TraesJAG6A03G03367340"/>
</dbReference>
<reference evidence="1" key="2">
    <citation type="submission" date="2018-10" db="UniProtKB">
        <authorList>
            <consortium name="EnsemblPlants"/>
        </authorList>
    </citation>
    <scope>IDENTIFICATION</scope>
</reference>
<dbReference type="Gramene" id="TraesROB_scaffold_054737_01G000300.1">
    <property type="protein sequence ID" value="TraesROB_scaffold_054737_01G000300.1"/>
    <property type="gene ID" value="TraesROB_scaffold_054737_01G000300"/>
</dbReference>